<accession>A0A562TU80</accession>
<dbReference type="AlphaFoldDB" id="A0A562TU80"/>
<dbReference type="GO" id="GO:0046872">
    <property type="term" value="F:metal ion binding"/>
    <property type="evidence" value="ECO:0007669"/>
    <property type="project" value="UniProtKB-KW"/>
</dbReference>
<sequence>MQTQHEQVITPDEHITDHLFHDTLQLLKDLIATPSFSGEESFTATLIQCFLQNRGVQTHRQQHNIWAFNYYYDPAKPTILLNSHHDTVKPNSQYTRNPFQASIVGNKLYGLGSNDAGGCLVSLLATFLHFYNKPNLAFNLCYAATAEEESSGENGLKLILPELGHLDFAIVGEPTLMNLAIAERGLMVLDCVSNGKAGHAAREEGNNAIYLCLKDIDWFRNFAFPKVSNTLGPVKMSVTVINAGTQHNIVPGTCNFTVDIRLTDAYTYDEVLQIVQEHVNSTITPRPFHLNPSVIDISHPIVQAGLMMGCKTYGSPTTSDQALLNIPSVKLGPGSSARSHMPDEYIFISEIQQGIKTYTAILDLLTLTLINNPVNCEY</sequence>
<evidence type="ECO:0000313" key="7">
    <source>
        <dbReference type="EMBL" id="TWI97171.1"/>
    </source>
</evidence>
<keyword evidence="3" id="KW-0378">Hydrolase</keyword>
<keyword evidence="5" id="KW-0170">Cobalt</keyword>
<dbReference type="Gene3D" id="3.40.630.10">
    <property type="entry name" value="Zn peptidases"/>
    <property type="match status" value="1"/>
</dbReference>
<dbReference type="InterPro" id="IPR002933">
    <property type="entry name" value="Peptidase_M20"/>
</dbReference>
<dbReference type="Pfam" id="PF07687">
    <property type="entry name" value="M20_dimer"/>
    <property type="match status" value="1"/>
</dbReference>
<reference evidence="7 8" key="1">
    <citation type="submission" date="2019-07" db="EMBL/GenBank/DDBJ databases">
        <title>Genomic Encyclopedia of Archaeal and Bacterial Type Strains, Phase II (KMG-II): from individual species to whole genera.</title>
        <authorList>
            <person name="Goeker M."/>
        </authorList>
    </citation>
    <scope>NUCLEOTIDE SEQUENCE [LARGE SCALE GENOMIC DNA]</scope>
    <source>
        <strain evidence="7 8">ATCC BAA-1854</strain>
    </source>
</reference>
<dbReference type="PANTHER" id="PTHR43808">
    <property type="entry name" value="ACETYLORNITHINE DEACETYLASE"/>
    <property type="match status" value="1"/>
</dbReference>
<dbReference type="CDD" id="cd05651">
    <property type="entry name" value="M20_ArgE_DapE-like"/>
    <property type="match status" value="1"/>
</dbReference>
<dbReference type="SUPFAM" id="SSF53187">
    <property type="entry name" value="Zn-dependent exopeptidases"/>
    <property type="match status" value="1"/>
</dbReference>
<dbReference type="InterPro" id="IPR050072">
    <property type="entry name" value="Peptidase_M20A"/>
</dbReference>
<dbReference type="GO" id="GO:0006526">
    <property type="term" value="P:L-arginine biosynthetic process"/>
    <property type="evidence" value="ECO:0007669"/>
    <property type="project" value="TreeGrafter"/>
</dbReference>
<dbReference type="PANTHER" id="PTHR43808:SF31">
    <property type="entry name" value="N-ACETYL-L-CITRULLINE DEACETYLASE"/>
    <property type="match status" value="1"/>
</dbReference>
<dbReference type="InterPro" id="IPR036264">
    <property type="entry name" value="Bact_exopeptidase_dim_dom"/>
</dbReference>
<dbReference type="OrthoDB" id="9792335at2"/>
<comment type="caution">
    <text evidence="7">The sequence shown here is derived from an EMBL/GenBank/DDBJ whole genome shotgun (WGS) entry which is preliminary data.</text>
</comment>
<gene>
    <name evidence="7" type="ORF">JN11_03631</name>
</gene>
<dbReference type="Proteomes" id="UP000317010">
    <property type="component" value="Unassembled WGS sequence"/>
</dbReference>
<dbReference type="SUPFAM" id="SSF55031">
    <property type="entry name" value="Bacterial exopeptidase dimerisation domain"/>
    <property type="match status" value="1"/>
</dbReference>
<evidence type="ECO:0000259" key="6">
    <source>
        <dbReference type="Pfam" id="PF07687"/>
    </source>
</evidence>
<evidence type="ECO:0000256" key="5">
    <source>
        <dbReference type="ARBA" id="ARBA00023285"/>
    </source>
</evidence>
<evidence type="ECO:0000256" key="4">
    <source>
        <dbReference type="ARBA" id="ARBA00022833"/>
    </source>
</evidence>
<name>A0A562TU80_9SPHI</name>
<keyword evidence="2" id="KW-0479">Metal-binding</keyword>
<dbReference type="PROSITE" id="PS00758">
    <property type="entry name" value="ARGE_DAPE_CPG2_1"/>
    <property type="match status" value="1"/>
</dbReference>
<dbReference type="InterPro" id="IPR011650">
    <property type="entry name" value="Peptidase_M20_dimer"/>
</dbReference>
<protein>
    <submittedName>
        <fullName evidence="7">Acetylornithine deacetylase</fullName>
    </submittedName>
</protein>
<proteinExistence type="predicted"/>
<evidence type="ECO:0000256" key="2">
    <source>
        <dbReference type="ARBA" id="ARBA00022723"/>
    </source>
</evidence>
<dbReference type="Gene3D" id="3.30.70.360">
    <property type="match status" value="1"/>
</dbReference>
<evidence type="ECO:0000313" key="8">
    <source>
        <dbReference type="Proteomes" id="UP000317010"/>
    </source>
</evidence>
<organism evidence="7 8">
    <name type="scientific">Mucilaginibacter frigoritolerans</name>
    <dbReference type="NCBI Taxonomy" id="652788"/>
    <lineage>
        <taxon>Bacteria</taxon>
        <taxon>Pseudomonadati</taxon>
        <taxon>Bacteroidota</taxon>
        <taxon>Sphingobacteriia</taxon>
        <taxon>Sphingobacteriales</taxon>
        <taxon>Sphingobacteriaceae</taxon>
        <taxon>Mucilaginibacter</taxon>
    </lineage>
</organism>
<evidence type="ECO:0000256" key="3">
    <source>
        <dbReference type="ARBA" id="ARBA00022801"/>
    </source>
</evidence>
<dbReference type="RefSeq" id="WP_144914743.1">
    <property type="nucleotide sequence ID" value="NZ_VLLI01000011.1"/>
</dbReference>
<dbReference type="EMBL" id="VLLI01000011">
    <property type="protein sequence ID" value="TWI97171.1"/>
    <property type="molecule type" value="Genomic_DNA"/>
</dbReference>
<dbReference type="InterPro" id="IPR001261">
    <property type="entry name" value="ArgE/DapE_CS"/>
</dbReference>
<evidence type="ECO:0000256" key="1">
    <source>
        <dbReference type="ARBA" id="ARBA00001947"/>
    </source>
</evidence>
<keyword evidence="8" id="KW-1185">Reference proteome</keyword>
<dbReference type="GO" id="GO:0008777">
    <property type="term" value="F:acetylornithine deacetylase activity"/>
    <property type="evidence" value="ECO:0007669"/>
    <property type="project" value="TreeGrafter"/>
</dbReference>
<dbReference type="Pfam" id="PF01546">
    <property type="entry name" value="Peptidase_M20"/>
    <property type="match status" value="1"/>
</dbReference>
<keyword evidence="4" id="KW-0862">Zinc</keyword>
<comment type="cofactor">
    <cofactor evidence="1">
        <name>Zn(2+)</name>
        <dbReference type="ChEBI" id="CHEBI:29105"/>
    </cofactor>
</comment>
<feature type="domain" description="Peptidase M20 dimerisation" evidence="6">
    <location>
        <begin position="181"/>
        <end position="281"/>
    </location>
</feature>